<dbReference type="SMART" id="SM00698">
    <property type="entry name" value="MORN"/>
    <property type="match status" value="6"/>
</dbReference>
<accession>A0A5B8XE16</accession>
<dbReference type="Gene3D" id="2.20.110.10">
    <property type="entry name" value="Histone H3 K4-specific methyltransferase SET7/9 N-terminal domain"/>
    <property type="match status" value="3"/>
</dbReference>
<dbReference type="SUPFAM" id="SSF82185">
    <property type="entry name" value="Histone H3 K4-specific methyltransferase SET7/9 N-terminal domain"/>
    <property type="match status" value="3"/>
</dbReference>
<dbReference type="EMBL" id="CP029077">
    <property type="protein sequence ID" value="QED23552.1"/>
    <property type="molecule type" value="Genomic_DNA"/>
</dbReference>
<gene>
    <name evidence="3" type="ORF">Deia_00762</name>
</gene>
<dbReference type="GO" id="GO:0005829">
    <property type="term" value="C:cytosol"/>
    <property type="evidence" value="ECO:0007669"/>
    <property type="project" value="TreeGrafter"/>
</dbReference>
<evidence type="ECO:0000313" key="3">
    <source>
        <dbReference type="EMBL" id="QED23552.1"/>
    </source>
</evidence>
<proteinExistence type="predicted"/>
<evidence type="ECO:0000256" key="1">
    <source>
        <dbReference type="ARBA" id="ARBA00022737"/>
    </source>
</evidence>
<organism evidence="3 4">
    <name type="scientific">Candidatus Deianiraea vastatrix</name>
    <dbReference type="NCBI Taxonomy" id="2163644"/>
    <lineage>
        <taxon>Bacteria</taxon>
        <taxon>Pseudomonadati</taxon>
        <taxon>Pseudomonadota</taxon>
        <taxon>Alphaproteobacteria</taxon>
        <taxon>Rickettsiales</taxon>
        <taxon>Candidatus Deianiraeaceae</taxon>
        <taxon>Candidatus Deianiraea</taxon>
    </lineage>
</organism>
<dbReference type="PANTHER" id="PTHR43215">
    <property type="entry name" value="RADIAL SPOKE HEAD 1 HOMOLOG"/>
    <property type="match status" value="1"/>
</dbReference>
<evidence type="ECO:0000313" key="4">
    <source>
        <dbReference type="Proteomes" id="UP000321934"/>
    </source>
</evidence>
<feature type="compositionally biased region" description="Low complexity" evidence="2">
    <location>
        <begin position="509"/>
        <end position="520"/>
    </location>
</feature>
<keyword evidence="4" id="KW-1185">Reference proteome</keyword>
<feature type="compositionally biased region" description="Basic and acidic residues" evidence="2">
    <location>
        <begin position="430"/>
        <end position="452"/>
    </location>
</feature>
<dbReference type="Pfam" id="PF02493">
    <property type="entry name" value="MORN"/>
    <property type="match status" value="5"/>
</dbReference>
<dbReference type="PANTHER" id="PTHR43215:SF14">
    <property type="entry name" value="RADIAL SPOKE HEAD 1 HOMOLOG"/>
    <property type="match status" value="1"/>
</dbReference>
<name>A0A5B8XE16_9RICK</name>
<dbReference type="AlphaFoldDB" id="A0A5B8XE16"/>
<dbReference type="InterPro" id="IPR003409">
    <property type="entry name" value="MORN"/>
</dbReference>
<sequence length="528" mass="60080">MAIMLDDKMTIRKKDGSIYQCDMENYQVLKAGLMPPMDLSELKPYSEGERYDVKRTFLDGSIYEGEVTKGKADGKGKLILSDGSIYEGYMVHGKIKYPDGTFQYPNGDFLTFNFNSDGKRLYPPKVFRKTNENGVIYAGHFTEDAKNLIYKVIYQDGSYTEHIVNNELNTSVKYEDCKKFPDGSIDEGEMRNCKGKFILSDDSIYEGEMRNGKAHGKGKLTLLDGSSCEGEFLEGKKHGIMKYTLNCREYQKITFNNDIGYGDDLLSTQINIGHIDDLLSTQSDIGHIDDLPNQSNPVTTVTKLKDCFFEIERKIDALRDRGRFVYDNGDYFDGEFSITSLGLNKCVAYNGRKKFPDGSIYEGEFLKDKKHGKGKLILSDGSIYEGEFLKDKKHGKGKLTLPDGLMYEGEFQDDDLICGRMIISQAMTISEDKSKDKSKDTKQSRMGYDEARNNCIEVSSEFKKKQQQQQQQQVQTDQSERGSNISGLKKTYDSPYNKSHSTKQEEGGSKQFQQQSQIQQQKKDFLFK</sequence>
<reference evidence="3 4" key="1">
    <citation type="journal article" date="2019" name="ISME J.">
        <title>Deianiraea, an extracellular bacterium associated with the ciliate Paramecium, suggests an alternative scenario for the evolution of Rickettsiales.</title>
        <authorList>
            <person name="Castelli M."/>
            <person name="Sabaneyeva E."/>
            <person name="Lanzoni O."/>
            <person name="Lebedeva N."/>
            <person name="Floriano A.M."/>
            <person name="Gaiarsa S."/>
            <person name="Benken K."/>
            <person name="Modeo L."/>
            <person name="Bandi C."/>
            <person name="Potekhin A."/>
            <person name="Sassera D."/>
            <person name="Petroni G."/>
        </authorList>
    </citation>
    <scope>NUCLEOTIDE SEQUENCE [LARGE SCALE GENOMIC DNA]</scope>
    <source>
        <strain evidence="3">CyL4-1</strain>
    </source>
</reference>
<keyword evidence="3" id="KW-0418">Kinase</keyword>
<dbReference type="RefSeq" id="WP_146820818.1">
    <property type="nucleotide sequence ID" value="NZ_CP029077.1"/>
</dbReference>
<keyword evidence="1" id="KW-0677">Repeat</keyword>
<keyword evidence="3" id="KW-0808">Transferase</keyword>
<dbReference type="Proteomes" id="UP000321934">
    <property type="component" value="Chromosome"/>
</dbReference>
<protein>
    <submittedName>
        <fullName evidence="3">MORN repeat kinase</fullName>
    </submittedName>
</protein>
<dbReference type="GO" id="GO:0016301">
    <property type="term" value="F:kinase activity"/>
    <property type="evidence" value="ECO:0007669"/>
    <property type="project" value="UniProtKB-KW"/>
</dbReference>
<feature type="region of interest" description="Disordered" evidence="2">
    <location>
        <begin position="429"/>
        <end position="528"/>
    </location>
</feature>
<evidence type="ECO:0000256" key="2">
    <source>
        <dbReference type="SAM" id="MobiDB-lite"/>
    </source>
</evidence>